<keyword evidence="3" id="KW-1185">Reference proteome</keyword>
<comment type="caution">
    <text evidence="2">The sequence shown here is derived from an EMBL/GenBank/DDBJ whole genome shotgun (WGS) entry which is preliminary data.</text>
</comment>
<feature type="compositionally biased region" description="Basic and acidic residues" evidence="1">
    <location>
        <begin position="75"/>
        <end position="86"/>
    </location>
</feature>
<sequence>MAPGAPNGLFMSTIINITSSCSRPLETYAGSRQRRCVLEHGRAQKGLLSCQDLYESAGVSVTDSKLTARASVAPRESERRRDRLRD</sequence>
<evidence type="ECO:0000256" key="1">
    <source>
        <dbReference type="SAM" id="MobiDB-lite"/>
    </source>
</evidence>
<gene>
    <name evidence="2" type="ORF">EYF80_019855</name>
</gene>
<evidence type="ECO:0000313" key="3">
    <source>
        <dbReference type="Proteomes" id="UP000314294"/>
    </source>
</evidence>
<name>A0A4Z2HYG7_9TELE</name>
<evidence type="ECO:0000313" key="2">
    <source>
        <dbReference type="EMBL" id="TNN69982.1"/>
    </source>
</evidence>
<proteinExistence type="predicted"/>
<dbReference type="Proteomes" id="UP000314294">
    <property type="component" value="Unassembled WGS sequence"/>
</dbReference>
<feature type="region of interest" description="Disordered" evidence="1">
    <location>
        <begin position="66"/>
        <end position="86"/>
    </location>
</feature>
<organism evidence="2 3">
    <name type="scientific">Liparis tanakae</name>
    <name type="common">Tanaka's snailfish</name>
    <dbReference type="NCBI Taxonomy" id="230148"/>
    <lineage>
        <taxon>Eukaryota</taxon>
        <taxon>Metazoa</taxon>
        <taxon>Chordata</taxon>
        <taxon>Craniata</taxon>
        <taxon>Vertebrata</taxon>
        <taxon>Euteleostomi</taxon>
        <taxon>Actinopterygii</taxon>
        <taxon>Neopterygii</taxon>
        <taxon>Teleostei</taxon>
        <taxon>Neoteleostei</taxon>
        <taxon>Acanthomorphata</taxon>
        <taxon>Eupercaria</taxon>
        <taxon>Perciformes</taxon>
        <taxon>Cottioidei</taxon>
        <taxon>Cottales</taxon>
        <taxon>Liparidae</taxon>
        <taxon>Liparis</taxon>
    </lineage>
</organism>
<reference evidence="2 3" key="1">
    <citation type="submission" date="2019-03" db="EMBL/GenBank/DDBJ databases">
        <title>First draft genome of Liparis tanakae, snailfish: a comprehensive survey of snailfish specific genes.</title>
        <authorList>
            <person name="Kim W."/>
            <person name="Song I."/>
            <person name="Jeong J.-H."/>
            <person name="Kim D."/>
            <person name="Kim S."/>
            <person name="Ryu S."/>
            <person name="Song J.Y."/>
            <person name="Lee S.K."/>
        </authorList>
    </citation>
    <scope>NUCLEOTIDE SEQUENCE [LARGE SCALE GENOMIC DNA]</scope>
    <source>
        <tissue evidence="2">Muscle</tissue>
    </source>
</reference>
<accession>A0A4Z2HYG7</accession>
<dbReference type="EMBL" id="SRLO01000169">
    <property type="protein sequence ID" value="TNN69982.1"/>
    <property type="molecule type" value="Genomic_DNA"/>
</dbReference>
<dbReference type="AlphaFoldDB" id="A0A4Z2HYG7"/>
<protein>
    <submittedName>
        <fullName evidence="2">Uncharacterized protein</fullName>
    </submittedName>
</protein>